<dbReference type="AlphaFoldDB" id="A0AAX3BDY3"/>
<proteinExistence type="predicted"/>
<evidence type="ECO:0008006" key="3">
    <source>
        <dbReference type="Google" id="ProtNLM"/>
    </source>
</evidence>
<organism evidence="1 2">
    <name type="scientific">Thermospira aquatica</name>
    <dbReference type="NCBI Taxonomy" id="2828656"/>
    <lineage>
        <taxon>Bacteria</taxon>
        <taxon>Pseudomonadati</taxon>
        <taxon>Spirochaetota</taxon>
        <taxon>Spirochaetia</taxon>
        <taxon>Brevinematales</taxon>
        <taxon>Thermospiraceae</taxon>
        <taxon>Thermospira</taxon>
    </lineage>
</organism>
<reference evidence="1" key="1">
    <citation type="submission" date="2021-04" db="EMBL/GenBank/DDBJ databases">
        <authorList>
            <person name="Postec A."/>
        </authorList>
    </citation>
    <scope>NUCLEOTIDE SEQUENCE</scope>
    <source>
        <strain evidence="1">F1F22</strain>
    </source>
</reference>
<dbReference type="Proteomes" id="UP001056539">
    <property type="component" value="Chromosome"/>
</dbReference>
<evidence type="ECO:0000313" key="1">
    <source>
        <dbReference type="EMBL" id="URA10537.1"/>
    </source>
</evidence>
<evidence type="ECO:0000313" key="2">
    <source>
        <dbReference type="Proteomes" id="UP001056539"/>
    </source>
</evidence>
<sequence>MITINGKMYDWADLTIIYPGSVPTGIIGVGSIDWNEEQEVEPIYGAGNKPIGFGTGNWKAEGKMTITLEAYSQLNLLTKNGIFNASPFNIVLVFANEFEPLHSVKLIGCKWTKKSNKASQGDKKMEVELDFVILEDIKHDSVSASEGE</sequence>
<keyword evidence="2" id="KW-1185">Reference proteome</keyword>
<dbReference type="RefSeq" id="WP_271435664.1">
    <property type="nucleotide sequence ID" value="NZ_CP073355.1"/>
</dbReference>
<reference evidence="1" key="2">
    <citation type="submission" date="2022-06" db="EMBL/GenBank/DDBJ databases">
        <title>Thermospira aquatica gen. nov., sp. nov.</title>
        <authorList>
            <person name="Ben Ali Gam Z."/>
            <person name="Labat M."/>
        </authorList>
    </citation>
    <scope>NUCLEOTIDE SEQUENCE</scope>
    <source>
        <strain evidence="1">F1F22</strain>
    </source>
</reference>
<dbReference type="EMBL" id="CP073355">
    <property type="protein sequence ID" value="URA10537.1"/>
    <property type="molecule type" value="Genomic_DNA"/>
</dbReference>
<dbReference type="KEGG" id="taqu:KDW03_01675"/>
<accession>A0AAX3BDY3</accession>
<protein>
    <recommendedName>
        <fullName evidence="3">Phage tail protein</fullName>
    </recommendedName>
</protein>
<name>A0AAX3BDY3_9SPIR</name>
<gene>
    <name evidence="1" type="ORF">KDW03_01675</name>
</gene>